<name>A0A1Z4LRU4_9CYAN</name>
<dbReference type="PROSITE" id="PS50977">
    <property type="entry name" value="HTH_TETR_2"/>
    <property type="match status" value="1"/>
</dbReference>
<dbReference type="PRINTS" id="PR00455">
    <property type="entry name" value="HTHTETR"/>
</dbReference>
<evidence type="ECO:0000313" key="5">
    <source>
        <dbReference type="Proteomes" id="UP000218418"/>
    </source>
</evidence>
<dbReference type="InterPro" id="IPR050109">
    <property type="entry name" value="HTH-type_TetR-like_transc_reg"/>
</dbReference>
<dbReference type="InterPro" id="IPR036271">
    <property type="entry name" value="Tet_transcr_reg_TetR-rel_C_sf"/>
</dbReference>
<dbReference type="Pfam" id="PF00440">
    <property type="entry name" value="TetR_N"/>
    <property type="match status" value="1"/>
</dbReference>
<dbReference type="InterPro" id="IPR009057">
    <property type="entry name" value="Homeodomain-like_sf"/>
</dbReference>
<dbReference type="SUPFAM" id="SSF48498">
    <property type="entry name" value="Tetracyclin repressor-like, C-terminal domain"/>
    <property type="match status" value="1"/>
</dbReference>
<proteinExistence type="predicted"/>
<sequence length="190" mass="21561">MPRKADGSARERILRVASQLFYQYGIQAVGVDRIIAESGVAKTTLYRYFSSKDDLVVAFLEQRNQFFWEYFDIAVSKYPDDGIKQLFSVLGWIDELLVKPECYGCPFLITTSEFPQLDYPGHQVAIAHKKEMLQRLIKLAENAGVPDAEQLGKYLLLLIDGAFSHRRLFGLSGFESNLKAAAEILINARF</sequence>
<evidence type="ECO:0000256" key="2">
    <source>
        <dbReference type="PROSITE-ProRule" id="PRU00335"/>
    </source>
</evidence>
<dbReference type="PANTHER" id="PTHR30055:SF200">
    <property type="entry name" value="HTH-TYPE TRANSCRIPTIONAL REPRESSOR BDCR"/>
    <property type="match status" value="1"/>
</dbReference>
<dbReference type="EMBL" id="AP018227">
    <property type="protein sequence ID" value="BAY83907.1"/>
    <property type="molecule type" value="Genomic_DNA"/>
</dbReference>
<evidence type="ECO:0000259" key="3">
    <source>
        <dbReference type="PROSITE" id="PS50977"/>
    </source>
</evidence>
<organism evidence="4 5">
    <name type="scientific">Calothrix parasitica NIES-267</name>
    <dbReference type="NCBI Taxonomy" id="1973488"/>
    <lineage>
        <taxon>Bacteria</taxon>
        <taxon>Bacillati</taxon>
        <taxon>Cyanobacteriota</taxon>
        <taxon>Cyanophyceae</taxon>
        <taxon>Nostocales</taxon>
        <taxon>Calotrichaceae</taxon>
        <taxon>Calothrix</taxon>
    </lineage>
</organism>
<keyword evidence="5" id="KW-1185">Reference proteome</keyword>
<evidence type="ECO:0000256" key="1">
    <source>
        <dbReference type="ARBA" id="ARBA00023125"/>
    </source>
</evidence>
<reference evidence="4 5" key="1">
    <citation type="submission" date="2017-06" db="EMBL/GenBank/DDBJ databases">
        <title>Genome sequencing of cyanobaciteial culture collection at National Institute for Environmental Studies (NIES).</title>
        <authorList>
            <person name="Hirose Y."/>
            <person name="Shimura Y."/>
            <person name="Fujisawa T."/>
            <person name="Nakamura Y."/>
            <person name="Kawachi M."/>
        </authorList>
    </citation>
    <scope>NUCLEOTIDE SEQUENCE [LARGE SCALE GENOMIC DNA]</scope>
    <source>
        <strain evidence="4 5">NIES-267</strain>
    </source>
</reference>
<feature type="DNA-binding region" description="H-T-H motif" evidence="2">
    <location>
        <begin position="30"/>
        <end position="49"/>
    </location>
</feature>
<dbReference type="InterPro" id="IPR001647">
    <property type="entry name" value="HTH_TetR"/>
</dbReference>
<dbReference type="Gene3D" id="1.10.357.10">
    <property type="entry name" value="Tetracycline Repressor, domain 2"/>
    <property type="match status" value="1"/>
</dbReference>
<protein>
    <submittedName>
        <fullName evidence="4">TetR family transcriptional regulator protein</fullName>
    </submittedName>
</protein>
<accession>A0A1Z4LRU4</accession>
<dbReference type="PANTHER" id="PTHR30055">
    <property type="entry name" value="HTH-TYPE TRANSCRIPTIONAL REGULATOR RUTR"/>
    <property type="match status" value="1"/>
</dbReference>
<keyword evidence="1 2" id="KW-0238">DNA-binding</keyword>
<gene>
    <name evidence="4" type="ORF">NIES267_34010</name>
</gene>
<feature type="domain" description="HTH tetR-type" evidence="3">
    <location>
        <begin position="7"/>
        <end position="67"/>
    </location>
</feature>
<dbReference type="SUPFAM" id="SSF46689">
    <property type="entry name" value="Homeodomain-like"/>
    <property type="match status" value="1"/>
</dbReference>
<dbReference type="AlphaFoldDB" id="A0A1Z4LRU4"/>
<evidence type="ECO:0000313" key="4">
    <source>
        <dbReference type="EMBL" id="BAY83907.1"/>
    </source>
</evidence>
<dbReference type="GO" id="GO:0000976">
    <property type="term" value="F:transcription cis-regulatory region binding"/>
    <property type="evidence" value="ECO:0007669"/>
    <property type="project" value="TreeGrafter"/>
</dbReference>
<dbReference type="Proteomes" id="UP000218418">
    <property type="component" value="Chromosome"/>
</dbReference>
<dbReference type="GO" id="GO:0003700">
    <property type="term" value="F:DNA-binding transcription factor activity"/>
    <property type="evidence" value="ECO:0007669"/>
    <property type="project" value="TreeGrafter"/>
</dbReference>
<dbReference type="OrthoDB" id="116240at2"/>